<comment type="caution">
    <text evidence="6">The sequence shown here is derived from an EMBL/GenBank/DDBJ whole genome shotgun (WGS) entry which is preliminary data.</text>
</comment>
<keyword evidence="3 4" id="KW-0408">Iron</keyword>
<gene>
    <name evidence="6" type="ORF">QWZ15_15115</name>
</gene>
<dbReference type="NCBIfam" id="TIGR02603">
    <property type="entry name" value="CxxCH_TIGR02603"/>
    <property type="match status" value="1"/>
</dbReference>
<dbReference type="PANTHER" id="PTHR33546">
    <property type="entry name" value="LARGE, MULTIFUNCTIONAL SECRETED PROTEIN-RELATED"/>
    <property type="match status" value="1"/>
</dbReference>
<feature type="domain" description="Cytochrome c" evidence="5">
    <location>
        <begin position="761"/>
        <end position="896"/>
    </location>
</feature>
<dbReference type="InterPro" id="IPR011041">
    <property type="entry name" value="Quinoprot_gluc/sorb_DH_b-prop"/>
</dbReference>
<dbReference type="InterPro" id="IPR004155">
    <property type="entry name" value="PBS_lyase_HEAT"/>
</dbReference>
<evidence type="ECO:0000313" key="6">
    <source>
        <dbReference type="EMBL" id="MDN3689167.1"/>
    </source>
</evidence>
<evidence type="ECO:0000256" key="3">
    <source>
        <dbReference type="ARBA" id="ARBA00023004"/>
    </source>
</evidence>
<evidence type="ECO:0000256" key="4">
    <source>
        <dbReference type="PROSITE-ProRule" id="PRU00433"/>
    </source>
</evidence>
<evidence type="ECO:0000259" key="5">
    <source>
        <dbReference type="PROSITE" id="PS51007"/>
    </source>
</evidence>
<dbReference type="Gene3D" id="2.120.10.30">
    <property type="entry name" value="TolB, C-terminal domain"/>
    <property type="match status" value="1"/>
</dbReference>
<protein>
    <submittedName>
        <fullName evidence="6">HEAT repeat domain-containing protein</fullName>
    </submittedName>
</protein>
<dbReference type="InterPro" id="IPR016024">
    <property type="entry name" value="ARM-type_fold"/>
</dbReference>
<dbReference type="Pfam" id="PF13646">
    <property type="entry name" value="HEAT_2"/>
    <property type="match status" value="1"/>
</dbReference>
<dbReference type="Pfam" id="PF00034">
    <property type="entry name" value="Cytochrom_C"/>
    <property type="match status" value="1"/>
</dbReference>
<dbReference type="SMART" id="SM00567">
    <property type="entry name" value="EZ_HEAT"/>
    <property type="match status" value="2"/>
</dbReference>
<dbReference type="InterPro" id="IPR009056">
    <property type="entry name" value="Cyt_c-like_dom"/>
</dbReference>
<keyword evidence="2 4" id="KW-0479">Metal-binding</keyword>
<dbReference type="PROSITE" id="PS51007">
    <property type="entry name" value="CYTC"/>
    <property type="match status" value="1"/>
</dbReference>
<dbReference type="SUPFAM" id="SSF46626">
    <property type="entry name" value="Cytochrome c"/>
    <property type="match status" value="1"/>
</dbReference>
<dbReference type="SUPFAM" id="SSF48371">
    <property type="entry name" value="ARM repeat"/>
    <property type="match status" value="1"/>
</dbReference>
<dbReference type="Gene3D" id="1.10.760.10">
    <property type="entry name" value="Cytochrome c-like domain"/>
    <property type="match status" value="1"/>
</dbReference>
<keyword evidence="7" id="KW-1185">Reference proteome</keyword>
<proteinExistence type="predicted"/>
<organism evidence="6 7">
    <name type="scientific">Cyclobacterium jeungdonense</name>
    <dbReference type="NCBI Taxonomy" id="708087"/>
    <lineage>
        <taxon>Bacteria</taxon>
        <taxon>Pseudomonadati</taxon>
        <taxon>Bacteroidota</taxon>
        <taxon>Cytophagia</taxon>
        <taxon>Cytophagales</taxon>
        <taxon>Cyclobacteriaceae</taxon>
        <taxon>Cyclobacterium</taxon>
    </lineage>
</organism>
<evidence type="ECO:0000256" key="1">
    <source>
        <dbReference type="ARBA" id="ARBA00022617"/>
    </source>
</evidence>
<keyword evidence="1 4" id="KW-0349">Heme</keyword>
<accession>A0ABT8CAK5</accession>
<dbReference type="InterPro" id="IPR011989">
    <property type="entry name" value="ARM-like"/>
</dbReference>
<dbReference type="Gene3D" id="1.25.10.10">
    <property type="entry name" value="Leucine-rich Repeat Variant"/>
    <property type="match status" value="1"/>
</dbReference>
<dbReference type="InterPro" id="IPR013427">
    <property type="entry name" value="Haem-bd_dom_put"/>
</dbReference>
<sequence length="896" mass="98013">MRDSIWPLKDNYKHMKGTPILFVVLLIALACKPEKKVEIIESTTTPSLDSLSQALGWPDELAVQAFSGPDLTPSPACLAVSPYGEVYVGVDAIGSLGKTPGKGRIVKLIDKDNDGKADEHTVFAEVDNPRGIIPLGDKLYVLHTIFSLEDSVATGMDLVVFEDANGDGVADGPSEPLIQHISSPKFLQGRGTDHATNGIRLGIDGWIYIAVGDFGFHGAVDRDGTEMTMLGGGILRVRPDGTEMEVYTHGLRNIYDVAIDPYMNMFTRGNTNDGGGWNIRFIHQIQTGEYGYPVLFKNFTEEIIPALVDVGGGSGTGALFIDDNRWPEKYNKVPMMADWGRSQLYIHRLTADGPSYTQEEEEFFKLPQITDLDIDGTGRMFMAAWDGAGYSGNEEKGFVVRVVPKVWEYSEMPDLNAADIDDLVDLLKEESATIRLYAQQELVSRGSSEAASEALDLAKSSGEPLYARVAAMYAFSQISGAEGVAEMMALMDDAEMKEHAIRAITDREAYLQNLSIAPFVEAMSDPSARVRAAAIIALGRIGNKAAIPHLLEVEVPNSFQAPELGEEGPHASPNSEIILPHLAVRALVDLEADTEILEEVGSGNSDLALWTLRYMHTPAAVSGLISRYNGSATESVELKRSILATLARLYTKEAPYDGSWWWGTRPDTHGPYYKSVLWSASPEIKALFQQLWDTGSRSDKDYIAMLNQKNRMGILEFGGDYSVTEVLEEPEVDLEKIKNQKGQIGESSIEDILLAMQELAGEAVKGKAIFQQQGCKACHSIEAGEQMKGPFMGQVGSIMTREQIAESILKPNASISQGFATVMIQTKDDKSYVGFVTEESAERIVIRNIAGQAFTLAAANIKERTEMENSMMPAGLANSLSYEEFASLITYLSEQK</sequence>
<dbReference type="EMBL" id="JAUFQS010000019">
    <property type="protein sequence ID" value="MDN3689167.1"/>
    <property type="molecule type" value="Genomic_DNA"/>
</dbReference>
<name>A0ABT8CAK5_9BACT</name>
<dbReference type="InterPro" id="IPR036909">
    <property type="entry name" value="Cyt_c-like_dom_sf"/>
</dbReference>
<dbReference type="InterPro" id="IPR055557">
    <property type="entry name" value="DUF7133"/>
</dbReference>
<reference evidence="7" key="1">
    <citation type="journal article" date="2019" name="Int. J. Syst. Evol. Microbiol.">
        <title>The Global Catalogue of Microorganisms (GCM) 10K type strain sequencing project: providing services to taxonomists for standard genome sequencing and annotation.</title>
        <authorList>
            <consortium name="The Broad Institute Genomics Platform"/>
            <consortium name="The Broad Institute Genome Sequencing Center for Infectious Disease"/>
            <person name="Wu L."/>
            <person name="Ma J."/>
        </authorList>
    </citation>
    <scope>NUCLEOTIDE SEQUENCE [LARGE SCALE GENOMIC DNA]</scope>
    <source>
        <strain evidence="7">CECT 7706</strain>
    </source>
</reference>
<evidence type="ECO:0000313" key="7">
    <source>
        <dbReference type="Proteomes" id="UP001236663"/>
    </source>
</evidence>
<evidence type="ECO:0000256" key="2">
    <source>
        <dbReference type="ARBA" id="ARBA00022723"/>
    </source>
</evidence>
<dbReference type="Pfam" id="PF23500">
    <property type="entry name" value="DUF7133"/>
    <property type="match status" value="1"/>
</dbReference>
<dbReference type="PANTHER" id="PTHR33546:SF1">
    <property type="entry name" value="LARGE, MULTIFUNCTIONAL SECRETED PROTEIN"/>
    <property type="match status" value="1"/>
</dbReference>
<dbReference type="PROSITE" id="PS51257">
    <property type="entry name" value="PROKAR_LIPOPROTEIN"/>
    <property type="match status" value="1"/>
</dbReference>
<dbReference type="RefSeq" id="WP_240459409.1">
    <property type="nucleotide sequence ID" value="NZ_JAUFQS010000019.1"/>
</dbReference>
<dbReference type="SUPFAM" id="SSF50952">
    <property type="entry name" value="Soluble quinoprotein glucose dehydrogenase"/>
    <property type="match status" value="1"/>
</dbReference>
<dbReference type="Proteomes" id="UP001236663">
    <property type="component" value="Unassembled WGS sequence"/>
</dbReference>
<dbReference type="InterPro" id="IPR011042">
    <property type="entry name" value="6-blade_b-propeller_TolB-like"/>
</dbReference>